<dbReference type="PANTHER" id="PTHR16461:SF5">
    <property type="entry name" value="TOLL-INTERACTING PROTEIN"/>
    <property type="match status" value="1"/>
</dbReference>
<dbReference type="InParanoid" id="A0A165N577"/>
<dbReference type="OrthoDB" id="9942608at2759"/>
<dbReference type="GO" id="GO:0006511">
    <property type="term" value="P:ubiquitin-dependent protein catabolic process"/>
    <property type="evidence" value="ECO:0007669"/>
    <property type="project" value="TreeGrafter"/>
</dbReference>
<feature type="compositionally biased region" description="Low complexity" evidence="1">
    <location>
        <begin position="60"/>
        <end position="90"/>
    </location>
</feature>
<evidence type="ECO:0000313" key="3">
    <source>
        <dbReference type="EMBL" id="KZW00229.1"/>
    </source>
</evidence>
<dbReference type="Proteomes" id="UP000077266">
    <property type="component" value="Unassembled WGS sequence"/>
</dbReference>
<accession>A0A165N577</accession>
<feature type="compositionally biased region" description="Polar residues" evidence="1">
    <location>
        <begin position="354"/>
        <end position="363"/>
    </location>
</feature>
<dbReference type="PANTHER" id="PTHR16461">
    <property type="entry name" value="TOLL-INTERACTING PROTEIN"/>
    <property type="match status" value="1"/>
</dbReference>
<organism evidence="3 4">
    <name type="scientific">Exidia glandulosa HHB12029</name>
    <dbReference type="NCBI Taxonomy" id="1314781"/>
    <lineage>
        <taxon>Eukaryota</taxon>
        <taxon>Fungi</taxon>
        <taxon>Dikarya</taxon>
        <taxon>Basidiomycota</taxon>
        <taxon>Agaricomycotina</taxon>
        <taxon>Agaricomycetes</taxon>
        <taxon>Auriculariales</taxon>
        <taxon>Exidiaceae</taxon>
        <taxon>Exidia</taxon>
    </lineage>
</organism>
<dbReference type="PROSITE" id="PS51140">
    <property type="entry name" value="CUE"/>
    <property type="match status" value="1"/>
</dbReference>
<dbReference type="InterPro" id="IPR003892">
    <property type="entry name" value="CUE"/>
</dbReference>
<keyword evidence="4" id="KW-1185">Reference proteome</keyword>
<proteinExistence type="predicted"/>
<dbReference type="GO" id="GO:0043130">
    <property type="term" value="F:ubiquitin binding"/>
    <property type="evidence" value="ECO:0007669"/>
    <property type="project" value="InterPro"/>
</dbReference>
<evidence type="ECO:0000256" key="1">
    <source>
        <dbReference type="SAM" id="MobiDB-lite"/>
    </source>
</evidence>
<name>A0A165N577_EXIGL</name>
<feature type="compositionally biased region" description="Low complexity" evidence="1">
    <location>
        <begin position="43"/>
        <end position="52"/>
    </location>
</feature>
<feature type="region of interest" description="Disordered" evidence="1">
    <location>
        <begin position="136"/>
        <end position="200"/>
    </location>
</feature>
<feature type="compositionally biased region" description="Low complexity" evidence="1">
    <location>
        <begin position="243"/>
        <end position="267"/>
    </location>
</feature>
<feature type="compositionally biased region" description="Low complexity" evidence="1">
    <location>
        <begin position="319"/>
        <end position="331"/>
    </location>
</feature>
<dbReference type="SUPFAM" id="SSF46934">
    <property type="entry name" value="UBA-like"/>
    <property type="match status" value="1"/>
</dbReference>
<sequence>MSGADCGTRTRPSCCAYTSHRPSYKHCAPPRAMADPAHPPTAPTTANDAPMAATPPSPTEQPAATTTQPPAAPPATDAPAQQPPQHAEQPTDPRLQTLVAMFPDFDHGLLSSVLDSCGGDQDLAVDMLLEMSNPDYKATTTAAPRRSQSDLDEELARRLAAEEEYAAAATWQAAPGQQQPRSSRSSSSRRQQPLPEADTFAQVQEQALKLADQGKKAFLSFAATVKKKIQEFDNGPAQPEDPTYPSQEPSSSSYERPPRPYTQQQQFQPPPAMQSYGTPATTGYSVGSSPAVSPPATQAQPVSIPTSTTNPVRPPPNVSTSPSSQGRLSSSPAPPANFDTSRLGLLPKRPVSLIDTSTGSGSKKATVEDEDDLEYVENPFDDKTRR</sequence>
<dbReference type="CDD" id="cd14279">
    <property type="entry name" value="CUE"/>
    <property type="match status" value="1"/>
</dbReference>
<evidence type="ECO:0000313" key="4">
    <source>
        <dbReference type="Proteomes" id="UP000077266"/>
    </source>
</evidence>
<protein>
    <recommendedName>
        <fullName evidence="2">CUE domain-containing protein</fullName>
    </recommendedName>
</protein>
<reference evidence="3 4" key="1">
    <citation type="journal article" date="2016" name="Mol. Biol. Evol.">
        <title>Comparative Genomics of Early-Diverging Mushroom-Forming Fungi Provides Insights into the Origins of Lignocellulose Decay Capabilities.</title>
        <authorList>
            <person name="Nagy L.G."/>
            <person name="Riley R."/>
            <person name="Tritt A."/>
            <person name="Adam C."/>
            <person name="Daum C."/>
            <person name="Floudas D."/>
            <person name="Sun H."/>
            <person name="Yadav J.S."/>
            <person name="Pangilinan J."/>
            <person name="Larsson K.H."/>
            <person name="Matsuura K."/>
            <person name="Barry K."/>
            <person name="Labutti K."/>
            <person name="Kuo R."/>
            <person name="Ohm R.A."/>
            <person name="Bhattacharya S.S."/>
            <person name="Shirouzu T."/>
            <person name="Yoshinaga Y."/>
            <person name="Martin F.M."/>
            <person name="Grigoriev I.V."/>
            <person name="Hibbett D.S."/>
        </authorList>
    </citation>
    <scope>NUCLEOTIDE SEQUENCE [LARGE SCALE GENOMIC DNA]</scope>
    <source>
        <strain evidence="3 4">HHB12029</strain>
    </source>
</reference>
<feature type="compositionally biased region" description="Low complexity" evidence="1">
    <location>
        <begin position="177"/>
        <end position="193"/>
    </location>
</feature>
<dbReference type="SMART" id="SM00546">
    <property type="entry name" value="CUE"/>
    <property type="match status" value="1"/>
</dbReference>
<dbReference type="STRING" id="1314781.A0A165N577"/>
<feature type="domain" description="CUE" evidence="2">
    <location>
        <begin position="90"/>
        <end position="133"/>
    </location>
</feature>
<dbReference type="EMBL" id="KV425902">
    <property type="protein sequence ID" value="KZW00229.1"/>
    <property type="molecule type" value="Genomic_DNA"/>
</dbReference>
<dbReference type="Pfam" id="PF02845">
    <property type="entry name" value="CUE"/>
    <property type="match status" value="1"/>
</dbReference>
<dbReference type="Gene3D" id="1.10.8.10">
    <property type="entry name" value="DNA helicase RuvA subunit, C-terminal domain"/>
    <property type="match status" value="1"/>
</dbReference>
<dbReference type="GO" id="GO:0031624">
    <property type="term" value="F:ubiquitin conjugating enzyme binding"/>
    <property type="evidence" value="ECO:0007669"/>
    <property type="project" value="TreeGrafter"/>
</dbReference>
<dbReference type="GO" id="GO:0005737">
    <property type="term" value="C:cytoplasm"/>
    <property type="evidence" value="ECO:0007669"/>
    <property type="project" value="TreeGrafter"/>
</dbReference>
<evidence type="ECO:0000259" key="2">
    <source>
        <dbReference type="PROSITE" id="PS51140"/>
    </source>
</evidence>
<gene>
    <name evidence="3" type="ORF">EXIGLDRAFT_166669</name>
</gene>
<feature type="region of interest" description="Disordered" evidence="1">
    <location>
        <begin position="230"/>
        <end position="386"/>
    </location>
</feature>
<feature type="region of interest" description="Disordered" evidence="1">
    <location>
        <begin position="1"/>
        <end position="92"/>
    </location>
</feature>
<dbReference type="AlphaFoldDB" id="A0A165N577"/>
<feature type="compositionally biased region" description="Polar residues" evidence="1">
    <location>
        <begin position="275"/>
        <end position="284"/>
    </location>
</feature>
<feature type="compositionally biased region" description="Polar residues" evidence="1">
    <location>
        <begin position="297"/>
        <end position="311"/>
    </location>
</feature>
<feature type="compositionally biased region" description="Low complexity" evidence="1">
    <location>
        <begin position="285"/>
        <end position="296"/>
    </location>
</feature>
<dbReference type="InterPro" id="IPR009060">
    <property type="entry name" value="UBA-like_sf"/>
</dbReference>